<dbReference type="PANTHER" id="PTHR11644">
    <property type="entry name" value="CYTIDINE DEAMINASE"/>
    <property type="match status" value="1"/>
</dbReference>
<evidence type="ECO:0000313" key="13">
    <source>
        <dbReference type="Ensembl" id="ENSDCDP00010042261.1"/>
    </source>
</evidence>
<dbReference type="InterPro" id="IPR050202">
    <property type="entry name" value="Cyt/Deoxycyt_deaminase"/>
</dbReference>
<evidence type="ECO:0000256" key="7">
    <source>
        <dbReference type="ARBA" id="ARBA00022833"/>
    </source>
</evidence>
<keyword evidence="14" id="KW-1185">Reference proteome</keyword>
<name>A0AAY4DDG3_9TELE</name>
<dbReference type="NCBIfam" id="NF004064">
    <property type="entry name" value="PRK05578.1"/>
    <property type="match status" value="1"/>
</dbReference>
<evidence type="ECO:0000256" key="4">
    <source>
        <dbReference type="ARBA" id="ARBA00012783"/>
    </source>
</evidence>
<evidence type="ECO:0000256" key="2">
    <source>
        <dbReference type="ARBA" id="ARBA00003949"/>
    </source>
</evidence>
<dbReference type="PANTHER" id="PTHR11644:SF24">
    <property type="entry name" value="CYTIDINE DEAMINASE"/>
    <property type="match status" value="1"/>
</dbReference>
<organism evidence="13 14">
    <name type="scientific">Denticeps clupeoides</name>
    <name type="common">denticle herring</name>
    <dbReference type="NCBI Taxonomy" id="299321"/>
    <lineage>
        <taxon>Eukaryota</taxon>
        <taxon>Metazoa</taxon>
        <taxon>Chordata</taxon>
        <taxon>Craniata</taxon>
        <taxon>Vertebrata</taxon>
        <taxon>Euteleostomi</taxon>
        <taxon>Actinopterygii</taxon>
        <taxon>Neopterygii</taxon>
        <taxon>Teleostei</taxon>
        <taxon>Clupei</taxon>
        <taxon>Clupeiformes</taxon>
        <taxon>Denticipitoidei</taxon>
        <taxon>Denticipitidae</taxon>
        <taxon>Denticeps</taxon>
    </lineage>
</organism>
<keyword evidence="6" id="KW-0378">Hydrolase</keyword>
<keyword evidence="7 11" id="KW-0862">Zinc</keyword>
<dbReference type="InterPro" id="IPR016193">
    <property type="entry name" value="Cytidine_deaminase-like"/>
</dbReference>
<dbReference type="Ensembl" id="ENSDCDT00010052294.1">
    <property type="protein sequence ID" value="ENSDCDP00010042261.1"/>
    <property type="gene ID" value="ENSDCDG00010026619.1"/>
</dbReference>
<feature type="binding site" evidence="11">
    <location>
        <position position="118"/>
    </location>
    <ligand>
        <name>Zn(2+)</name>
        <dbReference type="ChEBI" id="CHEBI:29105"/>
        <note>catalytic</note>
    </ligand>
</feature>
<dbReference type="InterPro" id="IPR006262">
    <property type="entry name" value="Cyt_deam_tetra"/>
</dbReference>
<evidence type="ECO:0000259" key="12">
    <source>
        <dbReference type="PROSITE" id="PS51747"/>
    </source>
</evidence>
<feature type="binding site" evidence="11">
    <location>
        <position position="155"/>
    </location>
    <ligand>
        <name>Zn(2+)</name>
        <dbReference type="ChEBI" id="CHEBI:29105"/>
        <note>catalytic</note>
    </ligand>
</feature>
<comment type="catalytic activity">
    <reaction evidence="9">
        <text>cytidine + H2O + H(+) = uridine + NH4(+)</text>
        <dbReference type="Rhea" id="RHEA:16069"/>
        <dbReference type="ChEBI" id="CHEBI:15377"/>
        <dbReference type="ChEBI" id="CHEBI:15378"/>
        <dbReference type="ChEBI" id="CHEBI:16704"/>
        <dbReference type="ChEBI" id="CHEBI:17562"/>
        <dbReference type="ChEBI" id="CHEBI:28938"/>
        <dbReference type="EC" id="3.5.4.5"/>
    </reaction>
</comment>
<dbReference type="GeneTree" id="ENSGT00390000000911"/>
<reference evidence="13" key="3">
    <citation type="submission" date="2025-09" db="UniProtKB">
        <authorList>
            <consortium name="Ensembl"/>
        </authorList>
    </citation>
    <scope>IDENTIFICATION</scope>
</reference>
<evidence type="ECO:0000256" key="5">
    <source>
        <dbReference type="ARBA" id="ARBA00022723"/>
    </source>
</evidence>
<dbReference type="GO" id="GO:0004126">
    <property type="term" value="F:cytidine deaminase activity"/>
    <property type="evidence" value="ECO:0007669"/>
    <property type="project" value="UniProtKB-EC"/>
</dbReference>
<dbReference type="EC" id="3.5.4.5" evidence="4"/>
<dbReference type="NCBIfam" id="TIGR01354">
    <property type="entry name" value="cyt_deam_tetra"/>
    <property type="match status" value="1"/>
</dbReference>
<evidence type="ECO:0000256" key="6">
    <source>
        <dbReference type="ARBA" id="ARBA00022801"/>
    </source>
</evidence>
<dbReference type="Pfam" id="PF00383">
    <property type="entry name" value="dCMP_cyt_deam_1"/>
    <property type="match status" value="1"/>
</dbReference>
<dbReference type="GO" id="GO:0072527">
    <property type="term" value="P:pyrimidine-containing compound metabolic process"/>
    <property type="evidence" value="ECO:0007669"/>
    <property type="project" value="UniProtKB-ARBA"/>
</dbReference>
<dbReference type="GO" id="GO:0055086">
    <property type="term" value="P:nucleobase-containing small molecule metabolic process"/>
    <property type="evidence" value="ECO:0007669"/>
    <property type="project" value="UniProtKB-ARBA"/>
</dbReference>
<gene>
    <name evidence="13" type="primary">cdab</name>
</gene>
<proteinExistence type="inferred from homology"/>
<feature type="binding site" evidence="11">
    <location>
        <position position="152"/>
    </location>
    <ligand>
        <name>Zn(2+)</name>
        <dbReference type="ChEBI" id="CHEBI:29105"/>
        <note>catalytic</note>
    </ligand>
</feature>
<dbReference type="AlphaFoldDB" id="A0AAY4DDG3"/>
<accession>A0AAY4DDG3</accession>
<protein>
    <recommendedName>
        <fullName evidence="4">cytidine deaminase</fullName>
        <ecNumber evidence="4">3.5.4.5</ecNumber>
    </recommendedName>
    <alternativeName>
        <fullName evidence="8">Cytidine aminohydrolase</fullName>
    </alternativeName>
</protein>
<evidence type="ECO:0000256" key="3">
    <source>
        <dbReference type="ARBA" id="ARBA00006576"/>
    </source>
</evidence>
<dbReference type="GO" id="GO:0042802">
    <property type="term" value="F:identical protein binding"/>
    <property type="evidence" value="ECO:0007669"/>
    <property type="project" value="UniProtKB-ARBA"/>
</dbReference>
<dbReference type="Gene3D" id="3.40.140.10">
    <property type="entry name" value="Cytidine Deaminase, domain 2"/>
    <property type="match status" value="1"/>
</dbReference>
<evidence type="ECO:0000256" key="8">
    <source>
        <dbReference type="ARBA" id="ARBA00032005"/>
    </source>
</evidence>
<evidence type="ECO:0000256" key="10">
    <source>
        <dbReference type="PIRSR" id="PIRSR606262-1"/>
    </source>
</evidence>
<dbReference type="CDD" id="cd01283">
    <property type="entry name" value="cytidine_deaminase"/>
    <property type="match status" value="1"/>
</dbReference>
<sequence length="207" mass="22855">MYVFSSAVRPGAGTKYSTVTHLLVFDPLHRVQVNTSPLSSCITRRWGKTCLRGVLRRDWLLIHFPNRKEASSARSAEAKAFAYCPYSRFRVGAALLTKDGAIFTGCNVENACNNLGICAERTAIAKVVSAGHREFKAIAIASDLREQFISPCGGCRQFMREFGSSWNVYLSKLDGSHVEMTVRELLPRSFGPDDLGMEKGNSTPSKL</sequence>
<comment type="similarity">
    <text evidence="3">Belongs to the cytidine and deoxycytidylate deaminase family.</text>
</comment>
<reference evidence="13 14" key="1">
    <citation type="submission" date="2020-06" db="EMBL/GenBank/DDBJ databases">
        <authorList>
            <consortium name="Wellcome Sanger Institute Data Sharing"/>
        </authorList>
    </citation>
    <scope>NUCLEOTIDE SEQUENCE [LARGE SCALE GENOMIC DNA]</scope>
</reference>
<keyword evidence="5 11" id="KW-0479">Metal-binding</keyword>
<dbReference type="InterPro" id="IPR002125">
    <property type="entry name" value="CMP_dCMP_dom"/>
</dbReference>
<dbReference type="Proteomes" id="UP000694580">
    <property type="component" value="Chromosome 12"/>
</dbReference>
<feature type="domain" description="CMP/dCMP-type deaminase" evidence="12">
    <location>
        <begin position="66"/>
        <end position="193"/>
    </location>
</feature>
<dbReference type="SUPFAM" id="SSF53927">
    <property type="entry name" value="Cytidine deaminase-like"/>
    <property type="match status" value="1"/>
</dbReference>
<dbReference type="GO" id="GO:0008270">
    <property type="term" value="F:zinc ion binding"/>
    <property type="evidence" value="ECO:0007669"/>
    <property type="project" value="InterPro"/>
</dbReference>
<dbReference type="GO" id="GO:0005829">
    <property type="term" value="C:cytosol"/>
    <property type="evidence" value="ECO:0007669"/>
    <property type="project" value="TreeGrafter"/>
</dbReference>
<comment type="function">
    <text evidence="2">This enzyme scavenges exogenous and endogenous cytidine and 2'-deoxycytidine for UMP synthesis.</text>
</comment>
<reference evidence="13" key="2">
    <citation type="submission" date="2025-08" db="UniProtKB">
        <authorList>
            <consortium name="Ensembl"/>
        </authorList>
    </citation>
    <scope>IDENTIFICATION</scope>
</reference>
<dbReference type="InterPro" id="IPR016192">
    <property type="entry name" value="APOBEC/CMP_deaminase_Zn-bd"/>
</dbReference>
<comment type="cofactor">
    <cofactor evidence="1 11">
        <name>Zn(2+)</name>
        <dbReference type="ChEBI" id="CHEBI:29105"/>
    </cofactor>
</comment>
<dbReference type="PROSITE" id="PS51747">
    <property type="entry name" value="CYT_DCMP_DEAMINASES_2"/>
    <property type="match status" value="1"/>
</dbReference>
<evidence type="ECO:0000256" key="9">
    <source>
        <dbReference type="ARBA" id="ARBA00049558"/>
    </source>
</evidence>
<evidence type="ECO:0000256" key="1">
    <source>
        <dbReference type="ARBA" id="ARBA00001947"/>
    </source>
</evidence>
<dbReference type="FunFam" id="3.40.140.10:FF:000008">
    <property type="entry name" value="Cytidine deaminase"/>
    <property type="match status" value="1"/>
</dbReference>
<dbReference type="PROSITE" id="PS00903">
    <property type="entry name" value="CYT_DCMP_DEAMINASES_1"/>
    <property type="match status" value="1"/>
</dbReference>
<evidence type="ECO:0000256" key="11">
    <source>
        <dbReference type="PIRSR" id="PIRSR606262-3"/>
    </source>
</evidence>
<feature type="active site" description="Proton donor" evidence="10">
    <location>
        <position position="120"/>
    </location>
</feature>
<evidence type="ECO:0000313" key="14">
    <source>
        <dbReference type="Proteomes" id="UP000694580"/>
    </source>
</evidence>